<comment type="caution">
    <text evidence="2">The sequence shown here is derived from an EMBL/GenBank/DDBJ whole genome shotgun (WGS) entry which is preliminary data.</text>
</comment>
<dbReference type="Proteomes" id="UP000472839">
    <property type="component" value="Unassembled WGS sequence"/>
</dbReference>
<protein>
    <submittedName>
        <fullName evidence="2">Uncharacterized protein</fullName>
    </submittedName>
</protein>
<keyword evidence="1" id="KW-0732">Signal</keyword>
<evidence type="ECO:0000313" key="2">
    <source>
        <dbReference type="EMBL" id="KAB7891332.1"/>
    </source>
</evidence>
<accession>A0A6L4WW98</accession>
<name>A0A6L4WW98_9BACT</name>
<gene>
    <name evidence="2" type="ORF">GBG19_00415</name>
</gene>
<evidence type="ECO:0000313" key="3">
    <source>
        <dbReference type="Proteomes" id="UP000472839"/>
    </source>
</evidence>
<dbReference type="AlphaFoldDB" id="A0A6L4WW98"/>
<organism evidence="2 3">
    <name type="scientific">Poseidonibacter ostreae</name>
    <dbReference type="NCBI Taxonomy" id="2654171"/>
    <lineage>
        <taxon>Bacteria</taxon>
        <taxon>Pseudomonadati</taxon>
        <taxon>Campylobacterota</taxon>
        <taxon>Epsilonproteobacteria</taxon>
        <taxon>Campylobacterales</taxon>
        <taxon>Arcobacteraceae</taxon>
        <taxon>Poseidonibacter</taxon>
    </lineage>
</organism>
<reference evidence="2 3" key="1">
    <citation type="submission" date="2019-10" db="EMBL/GenBank/DDBJ databases">
        <title>Poseidonibacter ostreae sp. nov., isolated from the gut of the Ostrea denselamellosa.</title>
        <authorList>
            <person name="Choi A."/>
        </authorList>
    </citation>
    <scope>NUCLEOTIDE SEQUENCE [LARGE SCALE GENOMIC DNA]</scope>
    <source>
        <strain evidence="2 3">SJOD-M-33</strain>
    </source>
</reference>
<proteinExistence type="predicted"/>
<sequence>MKKILLLLFAIIQIVSADITLTKDSYDALLQKEVSVATAITSQIEDTGIVPSTIADLITNGYLPSDFSSENLIDGNNVSFVVDSTSINIDTNVLVSGIDVAEKEYYLNNISDNTYAKDTFSSTTLSTKYYLQSKALNILKTASSVSLDFIGDREPNTYATPSANEVWYDSNIKDFNIKRSDGIEWADAEKTNQNENNLNNLSNVNALDFVNLTKSYSNVIVTEDMTPIACRNGSTYNQTTNRCEAFTSDACDGNYYDTASGLCYKRPVDYCKAIGFTSYDGSRNQCVKDAVIYFPIGSSLDTTSGFPRTLYRNGGSSGDLSSGDNWGRWNLGHGGGGCAGAGVKKVSIKYFNDSKIVVSYTLKSDYNEKAKTATVSKNTNFTDEWSYGRDVGRIRVDMRTGYVYKGYCKGRNPNWSIVGYLDGFPKKMTCGGEIFDSSSKITESLYYANDTGINSFIEKEGSQYTLDYQLSAGWNTKNKKVTTSSIYQDKLYHYDPKGSIETKFLFDALNKTFWVGSSRVGGSYKHKAYKLKDIQCFFLNHSRSCPSGSTRYGTSQCQKGSIEYADIPSSWSNGYVFSNDGINSDDAYIKTPSCSGKSMSVSPYSNTPTYGNNGICYSDVGTYCKTHSSDTSVIMLPNNKQVLCWDLTQNCSGDTSYNLDYNYSGTSDKCNKYQYTCPTSSRYGISEHKTISNKNTLFSNILNKDDKVLPYLSEIANKVDIDVNDNNGAMCIENTEIVYNGIEQTKTVDGKTKSIY</sequence>
<dbReference type="RefSeq" id="WP_152279434.1">
    <property type="nucleotide sequence ID" value="NZ_WFKK01000001.1"/>
</dbReference>
<feature type="signal peptide" evidence="1">
    <location>
        <begin position="1"/>
        <end position="17"/>
    </location>
</feature>
<evidence type="ECO:0000256" key="1">
    <source>
        <dbReference type="SAM" id="SignalP"/>
    </source>
</evidence>
<dbReference type="EMBL" id="WFKK01000001">
    <property type="protein sequence ID" value="KAB7891332.1"/>
    <property type="molecule type" value="Genomic_DNA"/>
</dbReference>
<feature type="chain" id="PRO_5027104474" evidence="1">
    <location>
        <begin position="18"/>
        <end position="756"/>
    </location>
</feature>